<dbReference type="NCBIfam" id="TIGR00277">
    <property type="entry name" value="HDIG"/>
    <property type="match status" value="1"/>
</dbReference>
<evidence type="ECO:0000259" key="2">
    <source>
        <dbReference type="PROSITE" id="PS51833"/>
    </source>
</evidence>
<evidence type="ECO:0000313" key="4">
    <source>
        <dbReference type="Proteomes" id="UP000032233"/>
    </source>
</evidence>
<evidence type="ECO:0000313" key="3">
    <source>
        <dbReference type="EMBL" id="KIX15551.1"/>
    </source>
</evidence>
<organism evidence="3 4">
    <name type="scientific">Dethiosulfatarculus sandiegensis</name>
    <dbReference type="NCBI Taxonomy" id="1429043"/>
    <lineage>
        <taxon>Bacteria</taxon>
        <taxon>Pseudomonadati</taxon>
        <taxon>Thermodesulfobacteriota</taxon>
        <taxon>Desulfarculia</taxon>
        <taxon>Desulfarculales</taxon>
        <taxon>Desulfarculaceae</taxon>
        <taxon>Dethiosulfatarculus</taxon>
    </lineage>
</organism>
<keyword evidence="1" id="KW-0472">Membrane</keyword>
<dbReference type="Pfam" id="PF08668">
    <property type="entry name" value="HDOD"/>
    <property type="match status" value="1"/>
</dbReference>
<sequence>MTVETRDAKKRIQFLKSLPTLPGMLDQISRAVESHRFSASDIGKLISKDQVLTAKVLKLANSAFYGFSRKVGSLTQALVLLGFEVIKGLILTSAVFEMMKKKQLGLWEHSLAVALTTGLVAEMSPAIKERREEIALAGLLHDLGKVVIQIQLPHDAESVAELIEVEDMGTGRAEEEVLGFNHCQAGMWLAESWKLPLELTEPIRWHHTPLEAPNASLAAAAVHLADILVKGYGFTTSESVYVPPLQKQALKHLGLNLKAIETVIKMMPEKLGPDVTDSSLAPF</sequence>
<keyword evidence="1" id="KW-0812">Transmembrane</keyword>
<dbReference type="InterPro" id="IPR006675">
    <property type="entry name" value="HDIG_dom"/>
</dbReference>
<feature type="transmembrane region" description="Helical" evidence="1">
    <location>
        <begin position="74"/>
        <end position="96"/>
    </location>
</feature>
<dbReference type="Proteomes" id="UP000032233">
    <property type="component" value="Unassembled WGS sequence"/>
</dbReference>
<dbReference type="GO" id="GO:0016787">
    <property type="term" value="F:hydrolase activity"/>
    <property type="evidence" value="ECO:0007669"/>
    <property type="project" value="UniProtKB-KW"/>
</dbReference>
<dbReference type="PANTHER" id="PTHR33525:SF3">
    <property type="entry name" value="RIBONUCLEASE Y"/>
    <property type="match status" value="1"/>
</dbReference>
<dbReference type="InterPro" id="IPR013976">
    <property type="entry name" value="HDOD"/>
</dbReference>
<gene>
    <name evidence="3" type="ORF">X474_02225</name>
</gene>
<accession>A0A0D2JIR1</accession>
<dbReference type="InterPro" id="IPR003607">
    <property type="entry name" value="HD/PDEase_dom"/>
</dbReference>
<dbReference type="PROSITE" id="PS51833">
    <property type="entry name" value="HDOD"/>
    <property type="match status" value="1"/>
</dbReference>
<evidence type="ECO:0000256" key="1">
    <source>
        <dbReference type="SAM" id="Phobius"/>
    </source>
</evidence>
<keyword evidence="4" id="KW-1185">Reference proteome</keyword>
<dbReference type="AlphaFoldDB" id="A0A0D2JIR1"/>
<name>A0A0D2JIR1_9BACT</name>
<proteinExistence type="predicted"/>
<dbReference type="EMBL" id="AZAC01000002">
    <property type="protein sequence ID" value="KIX15551.1"/>
    <property type="molecule type" value="Genomic_DNA"/>
</dbReference>
<dbReference type="PANTHER" id="PTHR33525">
    <property type="match status" value="1"/>
</dbReference>
<feature type="domain" description="HDOD" evidence="2">
    <location>
        <begin position="18"/>
        <end position="209"/>
    </location>
</feature>
<comment type="caution">
    <text evidence="3">The sequence shown here is derived from an EMBL/GenBank/DDBJ whole genome shotgun (WGS) entry which is preliminary data.</text>
</comment>
<dbReference type="InterPro" id="IPR052340">
    <property type="entry name" value="RNase_Y/CdgJ"/>
</dbReference>
<dbReference type="SMART" id="SM00471">
    <property type="entry name" value="HDc"/>
    <property type="match status" value="1"/>
</dbReference>
<dbReference type="InParanoid" id="A0A0D2JIR1"/>
<dbReference type="OrthoDB" id="9803649at2"/>
<dbReference type="STRING" id="1429043.X474_02225"/>
<dbReference type="SUPFAM" id="SSF109604">
    <property type="entry name" value="HD-domain/PDEase-like"/>
    <property type="match status" value="1"/>
</dbReference>
<reference evidence="3 4" key="1">
    <citation type="submission" date="2013-11" db="EMBL/GenBank/DDBJ databases">
        <title>Metagenomic analysis of a methanogenic consortium involved in long chain n-alkane degradation.</title>
        <authorList>
            <person name="Davidova I.A."/>
            <person name="Callaghan A.V."/>
            <person name="Wawrik B."/>
            <person name="Pruitt S."/>
            <person name="Marks C."/>
            <person name="Duncan K.E."/>
            <person name="Suflita J.M."/>
        </authorList>
    </citation>
    <scope>NUCLEOTIDE SEQUENCE [LARGE SCALE GENOMIC DNA]</scope>
    <source>
        <strain evidence="3 4">SPR</strain>
    </source>
</reference>
<protein>
    <submittedName>
        <fullName evidence="3">HD family phosphohydrolase</fullName>
    </submittedName>
</protein>
<keyword evidence="1" id="KW-1133">Transmembrane helix</keyword>
<dbReference type="Gene3D" id="1.10.3210.10">
    <property type="entry name" value="Hypothetical protein af1432"/>
    <property type="match status" value="1"/>
</dbReference>
<dbReference type="CDD" id="cd00077">
    <property type="entry name" value="HDc"/>
    <property type="match status" value="1"/>
</dbReference>
<keyword evidence="3" id="KW-0378">Hydrolase</keyword>